<accession>A0A6P2NQG8</accession>
<dbReference type="SUPFAM" id="SSF53850">
    <property type="entry name" value="Periplasmic binding protein-like II"/>
    <property type="match status" value="1"/>
</dbReference>
<feature type="chain" id="PRO_5026891406" evidence="1">
    <location>
        <begin position="24"/>
        <end position="67"/>
    </location>
</feature>
<dbReference type="Gene3D" id="3.40.190.10">
    <property type="entry name" value="Periplasmic binding protein-like II"/>
    <property type="match status" value="1"/>
</dbReference>
<dbReference type="EMBL" id="CABVPW010000023">
    <property type="protein sequence ID" value="VWB97135.1"/>
    <property type="molecule type" value="Genomic_DNA"/>
</dbReference>
<sequence length="67" mass="6825">MKLKAIPIPILMLALVGSSAVHATDITGAGSTFAAPIYTKWADAYHKSGGGKINYQGIGSSGGMSFP</sequence>
<feature type="signal peptide" evidence="1">
    <location>
        <begin position="1"/>
        <end position="23"/>
    </location>
</feature>
<organism evidence="2 3">
    <name type="scientific">Burkholderia lata (strain ATCC 17760 / DSM 23089 / LMG 22485 / NCIMB 9086 / R18194 / 383)</name>
    <dbReference type="NCBI Taxonomy" id="482957"/>
    <lineage>
        <taxon>Bacteria</taxon>
        <taxon>Pseudomonadati</taxon>
        <taxon>Pseudomonadota</taxon>
        <taxon>Betaproteobacteria</taxon>
        <taxon>Burkholderiales</taxon>
        <taxon>Burkholderiaceae</taxon>
        <taxon>Burkholderia</taxon>
        <taxon>Burkholderia cepacia complex</taxon>
    </lineage>
</organism>
<evidence type="ECO:0000313" key="3">
    <source>
        <dbReference type="Proteomes" id="UP000494218"/>
    </source>
</evidence>
<dbReference type="AlphaFoldDB" id="A0A6P2NQG8"/>
<evidence type="ECO:0000313" key="2">
    <source>
        <dbReference type="EMBL" id="VWB97135.1"/>
    </source>
</evidence>
<evidence type="ECO:0000256" key="1">
    <source>
        <dbReference type="SAM" id="SignalP"/>
    </source>
</evidence>
<dbReference type="Proteomes" id="UP000494218">
    <property type="component" value="Unassembled WGS sequence"/>
</dbReference>
<gene>
    <name evidence="2" type="ORF">BLA23254_04617</name>
</gene>
<reference evidence="2 3" key="1">
    <citation type="submission" date="2019-09" db="EMBL/GenBank/DDBJ databases">
        <authorList>
            <person name="Depoorter E."/>
        </authorList>
    </citation>
    <scope>NUCLEOTIDE SEQUENCE [LARGE SCALE GENOMIC DNA]</scope>
    <source>
        <strain evidence="2">LMG 23254</strain>
    </source>
</reference>
<name>A0A6P2NQG8_BURL3</name>
<proteinExistence type="predicted"/>
<keyword evidence="1" id="KW-0732">Signal</keyword>
<protein>
    <submittedName>
        <fullName evidence="2">Phosphate ABC transporter substrate-binding protein</fullName>
    </submittedName>
</protein>